<dbReference type="AlphaFoldDB" id="K0EVH8"/>
<dbReference type="SMART" id="SM00342">
    <property type="entry name" value="HTH_ARAC"/>
    <property type="match status" value="1"/>
</dbReference>
<organism evidence="4 5">
    <name type="scientific">Nocardia brasiliensis (strain ATCC 700358 / HUJEG-1)</name>
    <dbReference type="NCBI Taxonomy" id="1133849"/>
    <lineage>
        <taxon>Bacteria</taxon>
        <taxon>Bacillati</taxon>
        <taxon>Actinomycetota</taxon>
        <taxon>Actinomycetes</taxon>
        <taxon>Mycobacteriales</taxon>
        <taxon>Nocardiaceae</taxon>
        <taxon>Nocardia</taxon>
    </lineage>
</organism>
<dbReference type="EMBL" id="CP003876">
    <property type="protein sequence ID" value="AFU01094.1"/>
    <property type="molecule type" value="Genomic_DNA"/>
</dbReference>
<dbReference type="eggNOG" id="COG4977">
    <property type="taxonomic scope" value="Bacteria"/>
</dbReference>
<dbReference type="STRING" id="1133849.O3I_015665"/>
<keyword evidence="2" id="KW-0804">Transcription</keyword>
<evidence type="ECO:0000256" key="2">
    <source>
        <dbReference type="ARBA" id="ARBA00023163"/>
    </source>
</evidence>
<evidence type="ECO:0000313" key="5">
    <source>
        <dbReference type="Proteomes" id="UP000006304"/>
    </source>
</evidence>
<name>K0EVH8_NOCB7</name>
<dbReference type="KEGG" id="nbr:O3I_015665"/>
<dbReference type="GO" id="GO:0043565">
    <property type="term" value="F:sequence-specific DNA binding"/>
    <property type="evidence" value="ECO:0007669"/>
    <property type="project" value="InterPro"/>
</dbReference>
<feature type="domain" description="HTH araC/xylS-type" evidence="3">
    <location>
        <begin position="221"/>
        <end position="319"/>
    </location>
</feature>
<sequence length="324" mass="34630">MDIVTLFETETMTSKADVVVAVTDGVLLLDVAGPVQVLHWAGHDVRFASPDGRDVCSDVGVPLSVSGALGEFADRIDTLLVPGYAPEDGTGPALADAVRDAARGARRVASVCTGALVLAAAGLLDGRRATTHWLACAQLAQRFPRVQVDPDAIYVRDGRVLTSAGVTAGIDLALALVEEDHGVERARALAKHLVVYLRRPGGQAQFSMRSGLGLPRTAVLREVMDAVVENPSAEHGLATLARRAALSERHLGRLFRQEIGVTPAQYVKQVRLDTARSLLESTDEPIATVARRSGFGSEETMRRTFAEELGTAPSEYRGRFRAMS</sequence>
<dbReference type="Gene3D" id="1.10.10.60">
    <property type="entry name" value="Homeodomain-like"/>
    <property type="match status" value="1"/>
</dbReference>
<dbReference type="PROSITE" id="PS01124">
    <property type="entry name" value="HTH_ARAC_FAMILY_2"/>
    <property type="match status" value="1"/>
</dbReference>
<keyword evidence="1" id="KW-0805">Transcription regulation</keyword>
<dbReference type="SUPFAM" id="SSF46689">
    <property type="entry name" value="Homeodomain-like"/>
    <property type="match status" value="2"/>
</dbReference>
<dbReference type="InterPro" id="IPR009057">
    <property type="entry name" value="Homeodomain-like_sf"/>
</dbReference>
<dbReference type="Proteomes" id="UP000006304">
    <property type="component" value="Chromosome"/>
</dbReference>
<dbReference type="PANTHER" id="PTHR43130">
    <property type="entry name" value="ARAC-FAMILY TRANSCRIPTIONAL REGULATOR"/>
    <property type="match status" value="1"/>
</dbReference>
<dbReference type="CDD" id="cd03137">
    <property type="entry name" value="GATase1_AraC_1"/>
    <property type="match status" value="1"/>
</dbReference>
<dbReference type="SUPFAM" id="SSF52317">
    <property type="entry name" value="Class I glutamine amidotransferase-like"/>
    <property type="match status" value="1"/>
</dbReference>
<dbReference type="Pfam" id="PF01965">
    <property type="entry name" value="DJ-1_PfpI"/>
    <property type="match status" value="1"/>
</dbReference>
<dbReference type="InterPro" id="IPR029062">
    <property type="entry name" value="Class_I_gatase-like"/>
</dbReference>
<evidence type="ECO:0000256" key="1">
    <source>
        <dbReference type="ARBA" id="ARBA00023015"/>
    </source>
</evidence>
<protein>
    <submittedName>
        <fullName evidence="4">Transcriptional regulator</fullName>
    </submittedName>
</protein>
<dbReference type="Pfam" id="PF12833">
    <property type="entry name" value="HTH_18"/>
    <property type="match status" value="1"/>
</dbReference>
<keyword evidence="5" id="KW-1185">Reference proteome</keyword>
<gene>
    <name evidence="4" type="ORF">O3I_015665</name>
</gene>
<dbReference type="HOGENOM" id="CLU_000445_59_0_11"/>
<dbReference type="GO" id="GO:0003700">
    <property type="term" value="F:DNA-binding transcription factor activity"/>
    <property type="evidence" value="ECO:0007669"/>
    <property type="project" value="InterPro"/>
</dbReference>
<accession>K0EVH8</accession>
<dbReference type="InterPro" id="IPR002818">
    <property type="entry name" value="DJ-1/PfpI"/>
</dbReference>
<proteinExistence type="predicted"/>
<dbReference type="PANTHER" id="PTHR43130:SF3">
    <property type="entry name" value="HTH-TYPE TRANSCRIPTIONAL REGULATOR RV1931C"/>
    <property type="match status" value="1"/>
</dbReference>
<dbReference type="InterPro" id="IPR052158">
    <property type="entry name" value="INH-QAR"/>
</dbReference>
<dbReference type="InterPro" id="IPR018060">
    <property type="entry name" value="HTH_AraC"/>
</dbReference>
<evidence type="ECO:0000313" key="4">
    <source>
        <dbReference type="EMBL" id="AFU01094.1"/>
    </source>
</evidence>
<evidence type="ECO:0000259" key="3">
    <source>
        <dbReference type="PROSITE" id="PS01124"/>
    </source>
</evidence>
<reference evidence="4 5" key="1">
    <citation type="journal article" date="2012" name="J. Bacteriol.">
        <title>Complete genome sequence of Nocardia brasiliensis HUJEG-1.</title>
        <authorList>
            <person name="Vera-Cabrera L."/>
            <person name="Ortiz-Lopez R."/>
            <person name="Elizondo-Gonzalez R."/>
            <person name="Perez-Maya A.A."/>
            <person name="Ocampo-Candiani J."/>
        </authorList>
    </citation>
    <scope>NUCLEOTIDE SEQUENCE [LARGE SCALE GENOMIC DNA]</scope>
    <source>
        <strain evidence="5">ATCC 700358</strain>
    </source>
</reference>
<dbReference type="Gene3D" id="3.40.50.880">
    <property type="match status" value="1"/>
</dbReference>